<dbReference type="InterPro" id="IPR032682">
    <property type="entry name" value="Cnd1_C"/>
</dbReference>
<sequence length="1293" mass="145197">MELVNALELLQINAVSKGWVDSVWDAEFVDAEPLGPALEENTSGKGTDVFRQVYKRLLPFSSDEQGNVQNVWMVLGESGIPIKTLVAVLSYYILGGKSTTATVEQRLKALQAASVYLLLLKVPGSVANQVFHQVLFEASIEIILKCWPKESGKKRKKETAKSSQGDARCGKRAKPARKDQEEMDLDEDDEEDHEGEMFFSAQDLVKLRNEIETLVKTLLGFLKTFSLKDRPQSVENCIRIFTELTNFEPVVGEISFSGDAYSLETLPELGFHGLWLLCLSHGEGNECLRRVFHRLLYVILMMRKGEMTKPSLLVISQAVVATRNYAISFVCHVVDQKKEAALPVLKILLQHICHQMVEKTEYRTHGAQAVSRLLAKVPNTEYATFIKWLFAYSIKTKVAYRMFALDVAMALLEQSERDPDSLVPAELGTFLTHRFLVQNLLFGRRSDISPTVRAHALHCLSRCLELDSPNTTKCVQELFSASKCLIQRSTVSLQYCSSTQKTALPFKTIENTNAKILVITDAFAFNTAQETMGVLKRRVSDSKTNVRKAAIEAIASLLKHSVIMCSEENLTLLSERCRDPAVSVKKKALQCLTDLLVACPDRSLVQVAWLRGVIVVVVDSESSVQEKALECLDMVIIEHIKARRTFEDTAQKLAWDLLELLCDQCRDLRCRYFSKAFILWSQQKKFTSSFVNSLITHTKSSHSTPAWMLLSKVAGSCPSLHYETILDGWEKMIASKKMDVNTSCHIMSVMGDVASHLNEDTRHRVIEDLMTLLKCCEMPLEVIHAGVDTLCRLCRAENTEENLNKHCGELVSICESYLSSVILNERGAENLNEDMVVKHLYTLGTASLHCPSQVGKRVFLLVQSVLTSSVELLTEGTKELPATQPLSQFKPTSMPTVVRAQAVATLGKLCLQHENLANRCVPAFARELEVGQELAVRSNVVVVLCDLCVRYTNTVTRYIPNISACLRDPEGSIREKALIMLTNLLQEEFVKWKDSLFFRYVAVLVDPDPEIASLCEYCLLDRLLKKNPLMFSQHFIECIFHFNSYNNHKKYNKFPQTDGEKARFSLKGAQNKVKRFKIYKFLLEHFTDEQRFNTTSRISKEVLAGFVDGELPLDADGAELLADTFDVLSLREMKLSSMTAQDGADEPQDEQAAVVKVIQKKLVSQVQKKNFIENVIPIVIALKSMLEEERSPVLRHLMGYLQVTTQDYRNELKEVFAADEQLAAELEFNLRLYEQHQQEEPLTSFILSKTDEAPASVAPPVAASPAPASAQGFNPLLPPGSAPHPTTPSDPSR</sequence>
<gene>
    <name evidence="10" type="primary">NCAPD3</name>
</gene>
<name>A0AAY4AFQ2_9TELE</name>
<feature type="region of interest" description="Disordered" evidence="8">
    <location>
        <begin position="154"/>
        <end position="193"/>
    </location>
</feature>
<reference evidence="10 11" key="1">
    <citation type="submission" date="2020-06" db="EMBL/GenBank/DDBJ databases">
        <authorList>
            <consortium name="Wellcome Sanger Institute Data Sharing"/>
        </authorList>
    </citation>
    <scope>NUCLEOTIDE SEQUENCE [LARGE SCALE GENOMIC DNA]</scope>
</reference>
<comment type="function">
    <text evidence="7">Regulatory subunit of the condensin-2 complex, a complex which establishes mitotic chromosome architecture and is involved in physical rigidity of the chromatid axis.</text>
</comment>
<evidence type="ECO:0000256" key="3">
    <source>
        <dbReference type="ARBA" id="ARBA00022776"/>
    </source>
</evidence>
<dbReference type="InterPro" id="IPR011989">
    <property type="entry name" value="ARM-like"/>
</dbReference>
<dbReference type="Pfam" id="PF20168">
    <property type="entry name" value="PDS5"/>
    <property type="match status" value="1"/>
</dbReference>
<keyword evidence="2 7" id="KW-0132">Cell division</keyword>
<keyword evidence="6 7" id="KW-0131">Cell cycle</keyword>
<evidence type="ECO:0000256" key="2">
    <source>
        <dbReference type="ARBA" id="ARBA00022618"/>
    </source>
</evidence>
<feature type="compositionally biased region" description="Pro residues" evidence="8">
    <location>
        <begin position="1276"/>
        <end position="1293"/>
    </location>
</feature>
<dbReference type="InterPro" id="IPR016024">
    <property type="entry name" value="ARM-type_fold"/>
</dbReference>
<evidence type="ECO:0000313" key="10">
    <source>
        <dbReference type="Ensembl" id="ENSDCDP00010006111.1"/>
    </source>
</evidence>
<dbReference type="GO" id="GO:0010032">
    <property type="term" value="P:meiotic chromosome condensation"/>
    <property type="evidence" value="ECO:0007669"/>
    <property type="project" value="TreeGrafter"/>
</dbReference>
<dbReference type="GO" id="GO:0042393">
    <property type="term" value="F:histone binding"/>
    <property type="evidence" value="ECO:0007669"/>
    <property type="project" value="TreeGrafter"/>
</dbReference>
<dbReference type="GeneTree" id="ENSGT00940000153566"/>
<evidence type="ECO:0000256" key="7">
    <source>
        <dbReference type="PIRNR" id="PIRNR036508"/>
    </source>
</evidence>
<accession>A0AAY4AFQ2</accession>
<dbReference type="FunFam" id="1.25.10.10:FF:000345">
    <property type="entry name" value="Condensin-2 complex subunit D3"/>
    <property type="match status" value="1"/>
</dbReference>
<proteinExistence type="predicted"/>
<evidence type="ECO:0000256" key="4">
    <source>
        <dbReference type="ARBA" id="ARBA00023067"/>
    </source>
</evidence>
<dbReference type="InterPro" id="IPR012371">
    <property type="entry name" value="NCAPD3"/>
</dbReference>
<dbReference type="GO" id="GO:0000779">
    <property type="term" value="C:condensed chromosome, centromeric region"/>
    <property type="evidence" value="ECO:0007669"/>
    <property type="project" value="UniProtKB-UniRule"/>
</dbReference>
<organism evidence="10 11">
    <name type="scientific">Denticeps clupeoides</name>
    <name type="common">denticle herring</name>
    <dbReference type="NCBI Taxonomy" id="299321"/>
    <lineage>
        <taxon>Eukaryota</taxon>
        <taxon>Metazoa</taxon>
        <taxon>Chordata</taxon>
        <taxon>Craniata</taxon>
        <taxon>Vertebrata</taxon>
        <taxon>Euteleostomi</taxon>
        <taxon>Actinopterygii</taxon>
        <taxon>Neopterygii</taxon>
        <taxon>Teleostei</taxon>
        <taxon>Clupei</taxon>
        <taxon>Clupeiformes</taxon>
        <taxon>Denticipitoidei</taxon>
        <taxon>Denticipitidae</taxon>
        <taxon>Denticeps</taxon>
    </lineage>
</organism>
<feature type="domain" description="Condensin complex subunit 1 C-terminal" evidence="9">
    <location>
        <begin position="936"/>
        <end position="1097"/>
    </location>
</feature>
<dbReference type="GO" id="GO:0000796">
    <property type="term" value="C:condensin complex"/>
    <property type="evidence" value="ECO:0007669"/>
    <property type="project" value="UniProtKB-UniRule"/>
</dbReference>
<dbReference type="GO" id="GO:0005634">
    <property type="term" value="C:nucleus"/>
    <property type="evidence" value="ECO:0007669"/>
    <property type="project" value="UniProtKB-SubCell"/>
</dbReference>
<dbReference type="GO" id="GO:0051301">
    <property type="term" value="P:cell division"/>
    <property type="evidence" value="ECO:0007669"/>
    <property type="project" value="UniProtKB-UniRule"/>
</dbReference>
<dbReference type="PIRSF" id="PIRSF036508">
    <property type="entry name" value="Condns_HCP-6"/>
    <property type="match status" value="1"/>
</dbReference>
<comment type="subcellular location">
    <subcellularLocation>
        <location evidence="1 7">Nucleus</location>
    </subcellularLocation>
</comment>
<dbReference type="InterPro" id="IPR026971">
    <property type="entry name" value="CND1/NCAPD3"/>
</dbReference>
<keyword evidence="5 7" id="KW-0539">Nucleus</keyword>
<dbReference type="PANTHER" id="PTHR14222">
    <property type="entry name" value="CONDENSIN"/>
    <property type="match status" value="1"/>
</dbReference>
<reference evidence="10" key="3">
    <citation type="submission" date="2025-09" db="UniProtKB">
        <authorList>
            <consortium name="Ensembl"/>
        </authorList>
    </citation>
    <scope>IDENTIFICATION</scope>
</reference>
<comment type="subunit">
    <text evidence="7">Component of the condensin-2 complex.</text>
</comment>
<feature type="compositionally biased region" description="Low complexity" evidence="8">
    <location>
        <begin position="1256"/>
        <end position="1270"/>
    </location>
</feature>
<dbReference type="PANTHER" id="PTHR14222:SF1">
    <property type="entry name" value="CONDENSIN-2 COMPLEX SUBUNIT D3"/>
    <property type="match status" value="1"/>
</dbReference>
<dbReference type="GO" id="GO:0007076">
    <property type="term" value="P:mitotic chromosome condensation"/>
    <property type="evidence" value="ECO:0007669"/>
    <property type="project" value="UniProtKB-UniRule"/>
</dbReference>
<feature type="region of interest" description="Disordered" evidence="8">
    <location>
        <begin position="1256"/>
        <end position="1293"/>
    </location>
</feature>
<protein>
    <recommendedName>
        <fullName evidence="7">Condensin-2 complex subunit D3</fullName>
    </recommendedName>
</protein>
<evidence type="ECO:0000313" key="11">
    <source>
        <dbReference type="Proteomes" id="UP000694580"/>
    </source>
</evidence>
<feature type="compositionally biased region" description="Acidic residues" evidence="8">
    <location>
        <begin position="181"/>
        <end position="193"/>
    </location>
</feature>
<evidence type="ECO:0000256" key="1">
    <source>
        <dbReference type="ARBA" id="ARBA00004123"/>
    </source>
</evidence>
<evidence type="ECO:0000256" key="8">
    <source>
        <dbReference type="SAM" id="MobiDB-lite"/>
    </source>
</evidence>
<dbReference type="Pfam" id="PF12717">
    <property type="entry name" value="Cnd1"/>
    <property type="match status" value="1"/>
</dbReference>
<evidence type="ECO:0000256" key="6">
    <source>
        <dbReference type="ARBA" id="ARBA00023306"/>
    </source>
</evidence>
<evidence type="ECO:0000256" key="5">
    <source>
        <dbReference type="ARBA" id="ARBA00023242"/>
    </source>
</evidence>
<evidence type="ECO:0000259" key="9">
    <source>
        <dbReference type="Pfam" id="PF12717"/>
    </source>
</evidence>
<dbReference type="Gene3D" id="1.25.10.10">
    <property type="entry name" value="Leucine-rich Repeat Variant"/>
    <property type="match status" value="2"/>
</dbReference>
<keyword evidence="11" id="KW-1185">Reference proteome</keyword>
<reference evidence="10" key="2">
    <citation type="submission" date="2025-08" db="UniProtKB">
        <authorList>
            <consortium name="Ensembl"/>
        </authorList>
    </citation>
    <scope>IDENTIFICATION</scope>
</reference>
<keyword evidence="3 7" id="KW-0498">Mitosis</keyword>
<dbReference type="SUPFAM" id="SSF48371">
    <property type="entry name" value="ARM repeat"/>
    <property type="match status" value="2"/>
</dbReference>
<dbReference type="Proteomes" id="UP000694580">
    <property type="component" value="Chromosome 6"/>
</dbReference>
<dbReference type="Ensembl" id="ENSDCDT00010006323.1">
    <property type="protein sequence ID" value="ENSDCDP00010006111.1"/>
    <property type="gene ID" value="ENSDCDG00010002630.1"/>
</dbReference>
<keyword evidence="4 7" id="KW-0226">DNA condensation</keyword>